<comment type="caution">
    <text evidence="1">The sequence shown here is derived from an EMBL/GenBank/DDBJ whole genome shotgun (WGS) entry which is preliminary data.</text>
</comment>
<reference evidence="1 2" key="1">
    <citation type="submission" date="2019-01" db="EMBL/GenBank/DDBJ databases">
        <title>High-quality draft genome of. Pseudomonas songnenensis str. L103, a full-fledged denitrifier isolated from 100 meters deep aquifer in a heavily nitrogen fertilized agricultural area.</title>
        <authorList>
            <person name="Liu M."/>
            <person name="Liu B."/>
        </authorList>
    </citation>
    <scope>NUCLEOTIDE SEQUENCE [LARGE SCALE GENOMIC DNA]</scope>
    <source>
        <strain evidence="1 2">L103</strain>
    </source>
</reference>
<evidence type="ECO:0000313" key="2">
    <source>
        <dbReference type="Proteomes" id="UP000282800"/>
    </source>
</evidence>
<dbReference type="EMBL" id="RWYU02000004">
    <property type="protein sequence ID" value="RYJ62368.1"/>
    <property type="molecule type" value="Genomic_DNA"/>
</dbReference>
<dbReference type="AlphaFoldDB" id="A0A482UJP4"/>
<accession>A0A482UJP4</accession>
<dbReference type="Proteomes" id="UP000282800">
    <property type="component" value="Unassembled WGS sequence"/>
</dbReference>
<gene>
    <name evidence="1" type="ORF">EJA06_011505</name>
</gene>
<proteinExistence type="predicted"/>
<name>A0A482UJP4_9PSED</name>
<organism evidence="1 2">
    <name type="scientific">Pseudomonas songnenensis</name>
    <dbReference type="NCBI Taxonomy" id="1176259"/>
    <lineage>
        <taxon>Bacteria</taxon>
        <taxon>Pseudomonadati</taxon>
        <taxon>Pseudomonadota</taxon>
        <taxon>Gammaproteobacteria</taxon>
        <taxon>Pseudomonadales</taxon>
        <taxon>Pseudomonadaceae</taxon>
        <taxon>Pseudomonas</taxon>
    </lineage>
</organism>
<dbReference type="OrthoDB" id="7033602at2"/>
<sequence length="85" mass="8958">MPDGLVFALLGESLFLVWPRKSNQKEGHPASGFCFAKLPSLRRCSGAVAKGRPCPFTPRSASCLAPPYAAPTLGLLTGNGVRVCL</sequence>
<evidence type="ECO:0000313" key="1">
    <source>
        <dbReference type="EMBL" id="RYJ62368.1"/>
    </source>
</evidence>
<protein>
    <submittedName>
        <fullName evidence="1">Uncharacterized protein</fullName>
    </submittedName>
</protein>